<protein>
    <submittedName>
        <fullName evidence="2">Putative oxidoreductase</fullName>
    </submittedName>
</protein>
<reference evidence="2 3" key="1">
    <citation type="submission" date="2006-02" db="EMBL/GenBank/DDBJ databases">
        <authorList>
            <person name="Pinhassi J."/>
            <person name="Pedros-Alio C."/>
            <person name="Ferriera S."/>
            <person name="Johnson J."/>
            <person name="Kravitz S."/>
            <person name="Halpern A."/>
            <person name="Remington K."/>
            <person name="Beeson K."/>
            <person name="Tran B."/>
            <person name="Rogers Y.-H."/>
            <person name="Friedman R."/>
            <person name="Venter J.C."/>
        </authorList>
    </citation>
    <scope>NUCLEOTIDE SEQUENCE [LARGE SCALE GENOMIC DNA]</scope>
    <source>
        <strain evidence="2 3">MED297</strain>
    </source>
</reference>
<feature type="domain" description="NADP-dependent oxidoreductase" evidence="1">
    <location>
        <begin position="16"/>
        <end position="301"/>
    </location>
</feature>
<sequence length="314" mass="34851">MNKRRLGQTGLEVSEVAFGAWQLGNYDQWGGMTDADALNLVAAARDRGCNLFDTAPNYAKTNSERLLGQALKGQRDQVVIVSKFGHRPKDGALDFSAEWFWESLHQSLERLQTDHLDVMLAHSPPLEVLNGNHEIWPAMREAQKQGKIRFYGASTDYSHEVNEVLDTTDAQVLELLFNVLHQDVRRSFDKVREKDVGVITKVPLDSGWLSGKYTASSTFDGVRARWSADDIAARAKAVETVKTIVGDSAPLAQQALAYLLSYNEVTAVIPGIRSMAQLDSNFAAVGTRLSDDVKAQLEAFWNELTDNGQSLLPW</sequence>
<dbReference type="STRING" id="314283.MED297_06853"/>
<dbReference type="PANTHER" id="PTHR43312:SF1">
    <property type="entry name" value="NADP-DEPENDENT OXIDOREDUCTASE DOMAIN-CONTAINING PROTEIN"/>
    <property type="match status" value="1"/>
</dbReference>
<dbReference type="OrthoDB" id="9773828at2"/>
<dbReference type="Proteomes" id="UP000005953">
    <property type="component" value="Unassembled WGS sequence"/>
</dbReference>
<dbReference type="RefSeq" id="WP_008045257.1">
    <property type="nucleotide sequence ID" value="NZ_CH724152.1"/>
</dbReference>
<keyword evidence="3" id="KW-1185">Reference proteome</keyword>
<dbReference type="Gene3D" id="3.20.20.100">
    <property type="entry name" value="NADP-dependent oxidoreductase domain"/>
    <property type="match status" value="1"/>
</dbReference>
<name>A4BF67_9GAMM</name>
<dbReference type="CDD" id="cd19086">
    <property type="entry name" value="AKR_AKR11C1"/>
    <property type="match status" value="1"/>
</dbReference>
<dbReference type="InterPro" id="IPR023210">
    <property type="entry name" value="NADP_OxRdtase_dom"/>
</dbReference>
<evidence type="ECO:0000313" key="3">
    <source>
        <dbReference type="Proteomes" id="UP000005953"/>
    </source>
</evidence>
<gene>
    <name evidence="2" type="ORF">MED297_06853</name>
</gene>
<evidence type="ECO:0000313" key="2">
    <source>
        <dbReference type="EMBL" id="EAR09180.1"/>
    </source>
</evidence>
<accession>A4BF67</accession>
<dbReference type="AlphaFoldDB" id="A4BF67"/>
<dbReference type="EMBL" id="AAOE01000012">
    <property type="protein sequence ID" value="EAR09180.1"/>
    <property type="molecule type" value="Genomic_DNA"/>
</dbReference>
<dbReference type="InterPro" id="IPR053135">
    <property type="entry name" value="AKR2_Oxidoreductase"/>
</dbReference>
<comment type="caution">
    <text evidence="2">The sequence shown here is derived from an EMBL/GenBank/DDBJ whole genome shotgun (WGS) entry which is preliminary data.</text>
</comment>
<organism evidence="2 3">
    <name type="scientific">Reinekea blandensis MED297</name>
    <dbReference type="NCBI Taxonomy" id="314283"/>
    <lineage>
        <taxon>Bacteria</taxon>
        <taxon>Pseudomonadati</taxon>
        <taxon>Pseudomonadota</taxon>
        <taxon>Gammaproteobacteria</taxon>
        <taxon>Oceanospirillales</taxon>
        <taxon>Saccharospirillaceae</taxon>
        <taxon>Reinekea</taxon>
    </lineage>
</organism>
<dbReference type="HOGENOM" id="CLU_023205_2_0_6"/>
<dbReference type="PANTHER" id="PTHR43312">
    <property type="entry name" value="D-THREO-ALDOSE 1-DEHYDROGENASE"/>
    <property type="match status" value="1"/>
</dbReference>
<evidence type="ECO:0000259" key="1">
    <source>
        <dbReference type="Pfam" id="PF00248"/>
    </source>
</evidence>
<dbReference type="InterPro" id="IPR036812">
    <property type="entry name" value="NAD(P)_OxRdtase_dom_sf"/>
</dbReference>
<proteinExistence type="predicted"/>
<dbReference type="Pfam" id="PF00248">
    <property type="entry name" value="Aldo_ket_red"/>
    <property type="match status" value="1"/>
</dbReference>
<dbReference type="SUPFAM" id="SSF51430">
    <property type="entry name" value="NAD(P)-linked oxidoreductase"/>
    <property type="match status" value="1"/>
</dbReference>